<dbReference type="InterPro" id="IPR035896">
    <property type="entry name" value="AN1-like_Znf"/>
</dbReference>
<dbReference type="SMART" id="SM00154">
    <property type="entry name" value="ZnF_AN1"/>
    <property type="match status" value="1"/>
</dbReference>
<evidence type="ECO:0000313" key="5">
    <source>
        <dbReference type="EMBL" id="KAL3402139.1"/>
    </source>
</evidence>
<dbReference type="InterPro" id="IPR057358">
    <property type="entry name" value="UBL_ZFAND1-like"/>
</dbReference>
<dbReference type="PANTHER" id="PTHR14677">
    <property type="entry name" value="ARSENITE INDUCUBLE RNA ASSOCIATED PROTEIN AIP-1-RELATED"/>
    <property type="match status" value="1"/>
</dbReference>
<dbReference type="Pfam" id="PF01428">
    <property type="entry name" value="zf-AN1"/>
    <property type="match status" value="1"/>
</dbReference>
<evidence type="ECO:0000259" key="4">
    <source>
        <dbReference type="SMART" id="SM00154"/>
    </source>
</evidence>
<evidence type="ECO:0000256" key="3">
    <source>
        <dbReference type="ARBA" id="ARBA00022833"/>
    </source>
</evidence>
<name>A0ABD2XAT0_9HYME</name>
<gene>
    <name evidence="5" type="ORF">TKK_004691</name>
</gene>
<keyword evidence="1" id="KW-0479">Metal-binding</keyword>
<proteinExistence type="predicted"/>
<dbReference type="Gene3D" id="4.10.1110.10">
    <property type="entry name" value="AN1-like Zinc finger"/>
    <property type="match status" value="1"/>
</dbReference>
<keyword evidence="3" id="KW-0862">Zinc</keyword>
<organism evidence="5 6">
    <name type="scientific">Trichogramma kaykai</name>
    <dbReference type="NCBI Taxonomy" id="54128"/>
    <lineage>
        <taxon>Eukaryota</taxon>
        <taxon>Metazoa</taxon>
        <taxon>Ecdysozoa</taxon>
        <taxon>Arthropoda</taxon>
        <taxon>Hexapoda</taxon>
        <taxon>Insecta</taxon>
        <taxon>Pterygota</taxon>
        <taxon>Neoptera</taxon>
        <taxon>Endopterygota</taxon>
        <taxon>Hymenoptera</taxon>
        <taxon>Apocrita</taxon>
        <taxon>Proctotrupomorpha</taxon>
        <taxon>Chalcidoidea</taxon>
        <taxon>Trichogrammatidae</taxon>
        <taxon>Trichogramma</taxon>
    </lineage>
</organism>
<comment type="caution">
    <text evidence="5">The sequence shown here is derived from an EMBL/GenBank/DDBJ whole genome shotgun (WGS) entry which is preliminary data.</text>
</comment>
<reference evidence="5 6" key="1">
    <citation type="journal article" date="2024" name="bioRxiv">
        <title>A reference genome for Trichogramma kaykai: A tiny desert-dwelling parasitoid wasp with competing sex-ratio distorters.</title>
        <authorList>
            <person name="Culotta J."/>
            <person name="Lindsey A.R."/>
        </authorList>
    </citation>
    <scope>NUCLEOTIDE SEQUENCE [LARGE SCALE GENOMIC DNA]</scope>
    <source>
        <strain evidence="5 6">KSX58</strain>
    </source>
</reference>
<dbReference type="Proteomes" id="UP001627154">
    <property type="component" value="Unassembled WGS sequence"/>
</dbReference>
<dbReference type="PANTHER" id="PTHR14677:SF20">
    <property type="entry name" value="ZINC FINGER AN1-TYPE CONTAINING 2A-RELATED"/>
    <property type="match status" value="1"/>
</dbReference>
<dbReference type="AlphaFoldDB" id="A0ABD2XAT0"/>
<dbReference type="InterPro" id="IPR000058">
    <property type="entry name" value="Znf_AN1"/>
</dbReference>
<keyword evidence="2" id="KW-0863">Zinc-finger</keyword>
<evidence type="ECO:0000313" key="6">
    <source>
        <dbReference type="Proteomes" id="UP001627154"/>
    </source>
</evidence>
<feature type="domain" description="AN1-type" evidence="4">
    <location>
        <begin position="10"/>
        <end position="49"/>
    </location>
</feature>
<sequence>MELPEVGSQCSFTECKQLDYLPLKCEKCLKIFCKDHYNASLHLCPKINGDSESKKDVKFTGKELHEDNPIAEAFAIRDAAFTQPLHDEKHLQKWDNWEKAKKDFQESKTNVDKDVDSKIKSSKNSAMANKVQLMKLKGKAVGLKNIPIAERCYFQVHLPIKGTLKTNSGPEAIFVSTEWSIGRIIDNISDLLNVPNNNNVATATKLRIFNHKTGDIVSKDLSDTLSQFIKSNCLINGNDIILEYCEDEKIDVSLYK</sequence>
<accession>A0ABD2XAT0</accession>
<dbReference type="GO" id="GO:0008270">
    <property type="term" value="F:zinc ion binding"/>
    <property type="evidence" value="ECO:0007669"/>
    <property type="project" value="UniProtKB-KW"/>
</dbReference>
<evidence type="ECO:0000256" key="1">
    <source>
        <dbReference type="ARBA" id="ARBA00022723"/>
    </source>
</evidence>
<keyword evidence="6" id="KW-1185">Reference proteome</keyword>
<evidence type="ECO:0000256" key="2">
    <source>
        <dbReference type="ARBA" id="ARBA00022771"/>
    </source>
</evidence>
<dbReference type="SUPFAM" id="SSF118310">
    <property type="entry name" value="AN1-like Zinc finger"/>
    <property type="match status" value="1"/>
</dbReference>
<dbReference type="Pfam" id="PF25327">
    <property type="entry name" value="UBL_ZFAND1"/>
    <property type="match status" value="1"/>
</dbReference>
<protein>
    <recommendedName>
        <fullName evidence="4">AN1-type domain-containing protein</fullName>
    </recommendedName>
</protein>
<dbReference type="EMBL" id="JBJJXI010000037">
    <property type="protein sequence ID" value="KAL3402139.1"/>
    <property type="molecule type" value="Genomic_DNA"/>
</dbReference>